<feature type="compositionally biased region" description="Polar residues" evidence="3">
    <location>
        <begin position="102"/>
        <end position="122"/>
    </location>
</feature>
<feature type="compositionally biased region" description="Acidic residues" evidence="3">
    <location>
        <begin position="166"/>
        <end position="191"/>
    </location>
</feature>
<dbReference type="FunFam" id="1.10.238.10:FF:000419">
    <property type="entry name" value="Calmodulin-like protein 10"/>
    <property type="match status" value="1"/>
</dbReference>
<accession>A0A1B0BDJ1</accession>
<feature type="domain" description="EF-hand" evidence="4">
    <location>
        <begin position="351"/>
        <end position="386"/>
    </location>
</feature>
<keyword evidence="1" id="KW-0677">Repeat</keyword>
<feature type="domain" description="EF-hand" evidence="4">
    <location>
        <begin position="270"/>
        <end position="305"/>
    </location>
</feature>
<evidence type="ECO:0000313" key="5">
    <source>
        <dbReference type="EnsemblMetazoa" id="GPPI026623-PA"/>
    </source>
</evidence>
<dbReference type="AlphaFoldDB" id="A0A1B0BDJ1"/>
<dbReference type="EMBL" id="JXJN01012506">
    <property type="status" value="NOT_ANNOTATED_CDS"/>
    <property type="molecule type" value="Genomic_DNA"/>
</dbReference>
<dbReference type="CDD" id="cd00051">
    <property type="entry name" value="EFh"/>
    <property type="match status" value="1"/>
</dbReference>
<evidence type="ECO:0000259" key="4">
    <source>
        <dbReference type="PROSITE" id="PS50222"/>
    </source>
</evidence>
<evidence type="ECO:0000313" key="6">
    <source>
        <dbReference type="Proteomes" id="UP000092460"/>
    </source>
</evidence>
<feature type="compositionally biased region" description="Polar residues" evidence="3">
    <location>
        <begin position="221"/>
        <end position="233"/>
    </location>
</feature>
<dbReference type="Gene3D" id="1.10.238.10">
    <property type="entry name" value="EF-hand"/>
    <property type="match status" value="2"/>
</dbReference>
<dbReference type="SUPFAM" id="SSF47473">
    <property type="entry name" value="EF-hand"/>
    <property type="match status" value="1"/>
</dbReference>
<dbReference type="PROSITE" id="PS50222">
    <property type="entry name" value="EF_HAND_2"/>
    <property type="match status" value="3"/>
</dbReference>
<feature type="compositionally biased region" description="Basic residues" evidence="3">
    <location>
        <begin position="209"/>
        <end position="220"/>
    </location>
</feature>
<dbReference type="SMART" id="SM00054">
    <property type="entry name" value="EFh"/>
    <property type="match status" value="3"/>
</dbReference>
<dbReference type="Proteomes" id="UP000092460">
    <property type="component" value="Unassembled WGS sequence"/>
</dbReference>
<dbReference type="Pfam" id="PF13499">
    <property type="entry name" value="EF-hand_7"/>
    <property type="match status" value="1"/>
</dbReference>
<organism evidence="5 6">
    <name type="scientific">Glossina palpalis gambiensis</name>
    <dbReference type="NCBI Taxonomy" id="67801"/>
    <lineage>
        <taxon>Eukaryota</taxon>
        <taxon>Metazoa</taxon>
        <taxon>Ecdysozoa</taxon>
        <taxon>Arthropoda</taxon>
        <taxon>Hexapoda</taxon>
        <taxon>Insecta</taxon>
        <taxon>Pterygota</taxon>
        <taxon>Neoptera</taxon>
        <taxon>Endopterygota</taxon>
        <taxon>Diptera</taxon>
        <taxon>Brachycera</taxon>
        <taxon>Muscomorpha</taxon>
        <taxon>Hippoboscoidea</taxon>
        <taxon>Glossinidae</taxon>
        <taxon>Glossina</taxon>
    </lineage>
</organism>
<evidence type="ECO:0000256" key="2">
    <source>
        <dbReference type="ARBA" id="ARBA00022837"/>
    </source>
</evidence>
<proteinExistence type="predicted"/>
<protein>
    <recommendedName>
        <fullName evidence="4">EF-hand domain-containing protein</fullName>
    </recommendedName>
</protein>
<dbReference type="EnsemblMetazoa" id="GPPI026623-RA">
    <property type="protein sequence ID" value="GPPI026623-PA"/>
    <property type="gene ID" value="GPPI026623"/>
</dbReference>
<dbReference type="InterPro" id="IPR050230">
    <property type="entry name" value="CALM/Myosin/TropC-like"/>
</dbReference>
<feature type="domain" description="EF-hand" evidence="4">
    <location>
        <begin position="306"/>
        <end position="341"/>
    </location>
</feature>
<reference evidence="5" key="2">
    <citation type="submission" date="2020-05" db="UniProtKB">
        <authorList>
            <consortium name="EnsemblMetazoa"/>
        </authorList>
    </citation>
    <scope>IDENTIFICATION</scope>
    <source>
        <strain evidence="5">IAEA</strain>
    </source>
</reference>
<dbReference type="GO" id="GO:0005509">
    <property type="term" value="F:calcium ion binding"/>
    <property type="evidence" value="ECO:0007669"/>
    <property type="project" value="InterPro"/>
</dbReference>
<evidence type="ECO:0000256" key="1">
    <source>
        <dbReference type="ARBA" id="ARBA00022737"/>
    </source>
</evidence>
<sequence>MTRNTSVTGDDEIAELGDNINQLSAREEYEEEQNHTKCTDMQENTAVAASRDDVELPVSVLERQKTVMSTTKQTRLSRRSKGNEVMIIKDDQSTHRQRNYQRKSANSYESTTKSTKQHQQYYHNKPIPNTRVTYVRDCSEEIVYDASDNGDEDNEDNDVEIRYAVDSDEDDLMPELEDYDEDIDEEDDDDVSGGRKKKKLSFISSRSMGGKHKARTRQFSKQRTISSESQEGSTGRIISKGQMRGVIAISHHGGMVSFSFQLCLTFLNTTPQSEFREAFRLFDKDGDGCITKEELGTVMRSLGQFARVEELQEMLQEIDVDGDGNVSFEEFVDILSNMAYEDKSGLSVADQEERELRDAFRVFDKHNRGYITASDLRAVLQCLGEDLDEEDSK</sequence>
<dbReference type="STRING" id="67801.A0A1B0BDJ1"/>
<evidence type="ECO:0000256" key="3">
    <source>
        <dbReference type="SAM" id="MobiDB-lite"/>
    </source>
</evidence>
<dbReference type="InterPro" id="IPR011992">
    <property type="entry name" value="EF-hand-dom_pair"/>
</dbReference>
<dbReference type="InterPro" id="IPR018247">
    <property type="entry name" value="EF_Hand_1_Ca_BS"/>
</dbReference>
<keyword evidence="6" id="KW-1185">Reference proteome</keyword>
<dbReference type="PROSITE" id="PS00018">
    <property type="entry name" value="EF_HAND_1"/>
    <property type="match status" value="2"/>
</dbReference>
<dbReference type="InterPro" id="IPR002048">
    <property type="entry name" value="EF_hand_dom"/>
</dbReference>
<feature type="region of interest" description="Disordered" evidence="3">
    <location>
        <begin position="163"/>
        <end position="235"/>
    </location>
</feature>
<dbReference type="PANTHER" id="PTHR23048:SF0">
    <property type="entry name" value="CALMODULIN LIKE 3"/>
    <property type="match status" value="1"/>
</dbReference>
<name>A0A1B0BDJ1_9MUSC</name>
<reference evidence="6" key="1">
    <citation type="submission" date="2015-01" db="EMBL/GenBank/DDBJ databases">
        <authorList>
            <person name="Aksoy S."/>
            <person name="Warren W."/>
            <person name="Wilson R.K."/>
        </authorList>
    </citation>
    <scope>NUCLEOTIDE SEQUENCE [LARGE SCALE GENOMIC DNA]</scope>
    <source>
        <strain evidence="6">IAEA</strain>
    </source>
</reference>
<keyword evidence="2" id="KW-0106">Calcium</keyword>
<dbReference type="GO" id="GO:0016460">
    <property type="term" value="C:myosin II complex"/>
    <property type="evidence" value="ECO:0007669"/>
    <property type="project" value="TreeGrafter"/>
</dbReference>
<feature type="region of interest" description="Disordered" evidence="3">
    <location>
        <begin position="92"/>
        <end position="122"/>
    </location>
</feature>
<dbReference type="PANTHER" id="PTHR23048">
    <property type="entry name" value="MYOSIN LIGHT CHAIN 1, 3"/>
    <property type="match status" value="1"/>
</dbReference>
<dbReference type="Pfam" id="PF13405">
    <property type="entry name" value="EF-hand_6"/>
    <property type="match status" value="1"/>
</dbReference>
<dbReference type="VEuPathDB" id="VectorBase:GPPI026623"/>